<protein>
    <submittedName>
        <fullName evidence="6">Cytochrome c</fullName>
    </submittedName>
</protein>
<dbReference type="PANTHER" id="PTHR35008">
    <property type="entry name" value="BLL4482 PROTEIN-RELATED"/>
    <property type="match status" value="1"/>
</dbReference>
<keyword evidence="3 4" id="KW-0408">Iron</keyword>
<comment type="caution">
    <text evidence="6">The sequence shown here is derived from an EMBL/GenBank/DDBJ whole genome shotgun (WGS) entry which is preliminary data.</text>
</comment>
<sequence>MNQKFSVAGRNLNIPNSSAEIAEGKRLFISRGCTDCHGKDLAGVTFINDPAIGTFSGSNLTSGEGGISSSLEAKDFERAIRHGVGSDGRALLFMPATDFHLMTDEDLGRIIAFIKSSPPVDKKSVPIVVGPLGRFLYSIGKMPHLITAELINHDEKLPSKLTPEVSVAYGKYIATTCTGCHGEKLLGGSIPGAPPEWPLAQNITSQGIGKWSESEFIAAMRTGKRPNGTEMLPPMPWQNFSYMTDTELKSLRLYLISI</sequence>
<evidence type="ECO:0000313" key="7">
    <source>
        <dbReference type="Proteomes" id="UP000297693"/>
    </source>
</evidence>
<dbReference type="PROSITE" id="PS51007">
    <property type="entry name" value="CYTC"/>
    <property type="match status" value="2"/>
</dbReference>
<gene>
    <name evidence="6" type="ORF">EHQ58_08540</name>
</gene>
<evidence type="ECO:0000256" key="4">
    <source>
        <dbReference type="PROSITE-ProRule" id="PRU00433"/>
    </source>
</evidence>
<evidence type="ECO:0000259" key="5">
    <source>
        <dbReference type="PROSITE" id="PS51007"/>
    </source>
</evidence>
<dbReference type="SUPFAM" id="SSF46626">
    <property type="entry name" value="Cytochrome c"/>
    <property type="match status" value="2"/>
</dbReference>
<evidence type="ECO:0000256" key="2">
    <source>
        <dbReference type="ARBA" id="ARBA00022723"/>
    </source>
</evidence>
<evidence type="ECO:0000256" key="1">
    <source>
        <dbReference type="ARBA" id="ARBA00022617"/>
    </source>
</evidence>
<dbReference type="InterPro" id="IPR009056">
    <property type="entry name" value="Cyt_c-like_dom"/>
</dbReference>
<dbReference type="GO" id="GO:0046872">
    <property type="term" value="F:metal ion binding"/>
    <property type="evidence" value="ECO:0007669"/>
    <property type="project" value="UniProtKB-KW"/>
</dbReference>
<feature type="domain" description="Cytochrome c" evidence="5">
    <location>
        <begin position="165"/>
        <end position="258"/>
    </location>
</feature>
<dbReference type="OrthoDB" id="9811281at2"/>
<dbReference type="Gene3D" id="1.10.760.10">
    <property type="entry name" value="Cytochrome c-like domain"/>
    <property type="match status" value="2"/>
</dbReference>
<keyword evidence="7" id="KW-1185">Reference proteome</keyword>
<reference evidence="6" key="1">
    <citation type="journal article" date="2019" name="PLoS Negl. Trop. Dis.">
        <title>Revisiting the worldwide diversity of Leptospira species in the environment.</title>
        <authorList>
            <person name="Vincent A.T."/>
            <person name="Schiettekatte O."/>
            <person name="Bourhy P."/>
            <person name="Veyrier F.J."/>
            <person name="Picardeau M."/>
        </authorList>
    </citation>
    <scope>NUCLEOTIDE SEQUENCE [LARGE SCALE GENOMIC DNA]</scope>
    <source>
        <strain evidence="6">201702476</strain>
    </source>
</reference>
<evidence type="ECO:0000256" key="3">
    <source>
        <dbReference type="ARBA" id="ARBA00023004"/>
    </source>
</evidence>
<keyword evidence="1 4" id="KW-0349">Heme</keyword>
<accession>A0A4R9K3B7</accession>
<dbReference type="Proteomes" id="UP000297693">
    <property type="component" value="Unassembled WGS sequence"/>
</dbReference>
<dbReference type="AlphaFoldDB" id="A0A4R9K3B7"/>
<dbReference type="GO" id="GO:0009055">
    <property type="term" value="F:electron transfer activity"/>
    <property type="evidence" value="ECO:0007669"/>
    <property type="project" value="InterPro"/>
</dbReference>
<evidence type="ECO:0000313" key="6">
    <source>
        <dbReference type="EMBL" id="TGL59390.1"/>
    </source>
</evidence>
<dbReference type="PANTHER" id="PTHR35008:SF4">
    <property type="entry name" value="BLL4482 PROTEIN"/>
    <property type="match status" value="1"/>
</dbReference>
<dbReference type="InterPro" id="IPR051459">
    <property type="entry name" value="Cytochrome_c-type_DH"/>
</dbReference>
<dbReference type="InterPro" id="IPR036909">
    <property type="entry name" value="Cyt_c-like_dom_sf"/>
</dbReference>
<name>A0A4R9K3B7_9LEPT</name>
<dbReference type="Pfam" id="PF00034">
    <property type="entry name" value="Cytochrom_C"/>
    <property type="match status" value="2"/>
</dbReference>
<keyword evidence="2 4" id="KW-0479">Metal-binding</keyword>
<dbReference type="EMBL" id="RQGD01000024">
    <property type="protein sequence ID" value="TGL59390.1"/>
    <property type="molecule type" value="Genomic_DNA"/>
</dbReference>
<organism evidence="6 7">
    <name type="scientific">Leptospira ognonensis</name>
    <dbReference type="NCBI Taxonomy" id="2484945"/>
    <lineage>
        <taxon>Bacteria</taxon>
        <taxon>Pseudomonadati</taxon>
        <taxon>Spirochaetota</taxon>
        <taxon>Spirochaetia</taxon>
        <taxon>Leptospirales</taxon>
        <taxon>Leptospiraceae</taxon>
        <taxon>Leptospira</taxon>
    </lineage>
</organism>
<proteinExistence type="predicted"/>
<dbReference type="GO" id="GO:0020037">
    <property type="term" value="F:heme binding"/>
    <property type="evidence" value="ECO:0007669"/>
    <property type="project" value="InterPro"/>
</dbReference>
<feature type="domain" description="Cytochrome c" evidence="5">
    <location>
        <begin position="19"/>
        <end position="118"/>
    </location>
</feature>